<dbReference type="Proteomes" id="UP000051008">
    <property type="component" value="Unassembled WGS sequence"/>
</dbReference>
<evidence type="ECO:0000313" key="1">
    <source>
        <dbReference type="EMBL" id="KRM63948.1"/>
    </source>
</evidence>
<dbReference type="AlphaFoldDB" id="A0A0R2ALI7"/>
<dbReference type="Gene3D" id="3.40.50.1000">
    <property type="entry name" value="HAD superfamily/HAD-like"/>
    <property type="match status" value="1"/>
</dbReference>
<comment type="caution">
    <text evidence="1">The sequence shown here is derived from an EMBL/GenBank/DDBJ whole genome shotgun (WGS) entry which is preliminary data.</text>
</comment>
<accession>A0A0R2ALI7</accession>
<dbReference type="SUPFAM" id="SSF56784">
    <property type="entry name" value="HAD-like"/>
    <property type="match status" value="1"/>
</dbReference>
<name>A0A0R2ALI7_9LACO</name>
<protein>
    <submittedName>
        <fullName evidence="1">Uncharacterized protein</fullName>
    </submittedName>
</protein>
<gene>
    <name evidence="1" type="ORF">FC14_GL000164</name>
</gene>
<dbReference type="Gene3D" id="1.10.150.400">
    <property type="match status" value="1"/>
</dbReference>
<proteinExistence type="predicted"/>
<dbReference type="InterPro" id="IPR036412">
    <property type="entry name" value="HAD-like_sf"/>
</dbReference>
<sequence>MYQRSDFIFMKKLAKKMVTRFFSVNSEDLISKIKKENYKVVSFDIFDTLVKRNVNDSRDIFLLLEQEYVSFFKKEKPISKMREDAEAKVDIDSADLNIIYDTINELDDEEKAWLKEKEISLELQLCQQNKQLKRVFNWCKNNGKKILIISDMYLRKDVIEKILIASGYSNWDSLYISCEYKARKATGNLFDIVKEKEQLEVNEWLHIGDAQIGDFLAPKKKGINAFLIKINEWNTDYYSRNYLIKEREMKRYEYNILNSFIKNNESRSYNYYERLGYEVVGPILYGYSKWLQSKSEELGVKKLFFLAREGAFLKEAFEIVSDSSVDSTLIKVSRKATSTPLLYKAESMNELLRMINKTRKNFTVKDLLDSCNIEDIDRKAILNNVELSAESNIDELTDEQIGDLFTASRYAINNNSKKQEEYIRGYLSNLGFNGSVGVCDVGWNGTIQNNLQRIFANTSIIGFYIGKKNKIKDTIKSKSEAFLFDDTKNLDIKNNIMSSPDIFELFFLSTDGTTIKYERREENFYSVQALPDQSLDNAKEIIKLQSAALKFVSDFKAFTNNFNTDLTPECCGVAYNKFINPPSLYTVKMFKRFSFLNVGTHSMVAEHSLFYYIFNPKGFVEEFLNNGSKSLFLRSVFKISLPYVDIIDFLRKFDRG</sequence>
<dbReference type="PATRIC" id="fig|1423718.3.peg.167"/>
<reference evidence="1 2" key="1">
    <citation type="journal article" date="2015" name="Genome Announc.">
        <title>Expanding the biotechnology potential of lactobacilli through comparative genomics of 213 strains and associated genera.</title>
        <authorList>
            <person name="Sun Z."/>
            <person name="Harris H.M."/>
            <person name="McCann A."/>
            <person name="Guo C."/>
            <person name="Argimon S."/>
            <person name="Zhang W."/>
            <person name="Yang X."/>
            <person name="Jeffery I.B."/>
            <person name="Cooney J.C."/>
            <person name="Kagawa T.F."/>
            <person name="Liu W."/>
            <person name="Song Y."/>
            <person name="Salvetti E."/>
            <person name="Wrobel A."/>
            <person name="Rasinkangas P."/>
            <person name="Parkhill J."/>
            <person name="Rea M.C."/>
            <person name="O'Sullivan O."/>
            <person name="Ritari J."/>
            <person name="Douillard F.P."/>
            <person name="Paul Ross R."/>
            <person name="Yang R."/>
            <person name="Briner A.E."/>
            <person name="Felis G.E."/>
            <person name="de Vos W.M."/>
            <person name="Barrangou R."/>
            <person name="Klaenhammer T.R."/>
            <person name="Caufield P.W."/>
            <person name="Cui Y."/>
            <person name="Zhang H."/>
            <person name="O'Toole P.W."/>
        </authorList>
    </citation>
    <scope>NUCLEOTIDE SEQUENCE [LARGE SCALE GENOMIC DNA]</scope>
    <source>
        <strain evidence="1 2">DSM 20509</strain>
    </source>
</reference>
<keyword evidence="2" id="KW-1185">Reference proteome</keyword>
<dbReference type="InterPro" id="IPR023214">
    <property type="entry name" value="HAD_sf"/>
</dbReference>
<organism evidence="1 2">
    <name type="scientific">Ligilactobacillus agilis DSM 20509</name>
    <dbReference type="NCBI Taxonomy" id="1423718"/>
    <lineage>
        <taxon>Bacteria</taxon>
        <taxon>Bacillati</taxon>
        <taxon>Bacillota</taxon>
        <taxon>Bacilli</taxon>
        <taxon>Lactobacillales</taxon>
        <taxon>Lactobacillaceae</taxon>
        <taxon>Ligilactobacillus</taxon>
    </lineage>
</organism>
<dbReference type="EMBL" id="AYYP01000047">
    <property type="protein sequence ID" value="KRM63948.1"/>
    <property type="molecule type" value="Genomic_DNA"/>
</dbReference>
<evidence type="ECO:0000313" key="2">
    <source>
        <dbReference type="Proteomes" id="UP000051008"/>
    </source>
</evidence>